<gene>
    <name evidence="8" type="ORF">BJF93_19660</name>
</gene>
<reference evidence="8 9" key="1">
    <citation type="submission" date="2016-09" db="EMBL/GenBank/DDBJ databases">
        <title>Rhizobium sp. nov., a novel species isolated from the rice rhizosphere.</title>
        <authorList>
            <person name="Zhao J."/>
            <person name="Zhang X."/>
        </authorList>
    </citation>
    <scope>NUCLEOTIDE SEQUENCE [LARGE SCALE GENOMIC DNA]</scope>
    <source>
        <strain evidence="8 9">1.7048</strain>
    </source>
</reference>
<feature type="transmembrane region" description="Helical" evidence="6">
    <location>
        <begin position="108"/>
        <end position="127"/>
    </location>
</feature>
<feature type="domain" description="ABC transmembrane type-1" evidence="7">
    <location>
        <begin position="176"/>
        <end position="371"/>
    </location>
</feature>
<feature type="transmembrane region" description="Helical" evidence="6">
    <location>
        <begin position="244"/>
        <end position="267"/>
    </location>
</feature>
<feature type="transmembrane region" description="Helical" evidence="6">
    <location>
        <begin position="210"/>
        <end position="238"/>
    </location>
</feature>
<dbReference type="GO" id="GO:0031460">
    <property type="term" value="P:glycine betaine transport"/>
    <property type="evidence" value="ECO:0007669"/>
    <property type="project" value="TreeGrafter"/>
</dbReference>
<evidence type="ECO:0000256" key="6">
    <source>
        <dbReference type="RuleBase" id="RU363032"/>
    </source>
</evidence>
<accession>A0A1Q9B1P3</accession>
<comment type="subcellular location">
    <subcellularLocation>
        <location evidence="1 6">Cell membrane</location>
        <topology evidence="1 6">Multi-pass membrane protein</topology>
    </subcellularLocation>
</comment>
<feature type="transmembrane region" description="Helical" evidence="6">
    <location>
        <begin position="74"/>
        <end position="96"/>
    </location>
</feature>
<feature type="transmembrane region" description="Helical" evidence="6">
    <location>
        <begin position="48"/>
        <end position="65"/>
    </location>
</feature>
<protein>
    <submittedName>
        <fullName evidence="8">ABC transporter permease</fullName>
    </submittedName>
</protein>
<feature type="transmembrane region" description="Helical" evidence="6">
    <location>
        <begin position="352"/>
        <end position="375"/>
    </location>
</feature>
<evidence type="ECO:0000256" key="1">
    <source>
        <dbReference type="ARBA" id="ARBA00004651"/>
    </source>
</evidence>
<keyword evidence="9" id="KW-1185">Reference proteome</keyword>
<dbReference type="SUPFAM" id="SSF161098">
    <property type="entry name" value="MetI-like"/>
    <property type="match status" value="1"/>
</dbReference>
<name>A0A1Q9B1P3_9HYPH</name>
<comment type="similarity">
    <text evidence="6">Belongs to the binding-protein-dependent transport system permease family.</text>
</comment>
<keyword evidence="5 6" id="KW-0472">Membrane</keyword>
<dbReference type="GO" id="GO:0055085">
    <property type="term" value="P:transmembrane transport"/>
    <property type="evidence" value="ECO:0007669"/>
    <property type="project" value="InterPro"/>
</dbReference>
<evidence type="ECO:0000313" key="8">
    <source>
        <dbReference type="EMBL" id="OLP61922.1"/>
    </source>
</evidence>
<evidence type="ECO:0000256" key="4">
    <source>
        <dbReference type="ARBA" id="ARBA00022989"/>
    </source>
</evidence>
<dbReference type="PROSITE" id="PS50928">
    <property type="entry name" value="ABC_TM1"/>
    <property type="match status" value="1"/>
</dbReference>
<comment type="caution">
    <text evidence="8">The sequence shown here is derived from an EMBL/GenBank/DDBJ whole genome shotgun (WGS) entry which is preliminary data.</text>
</comment>
<dbReference type="PANTHER" id="PTHR30177:SF30">
    <property type="entry name" value="GLYCINE BETAINE UPTAKE SYSTEM PERMEASE PROTEIN YEHY"/>
    <property type="match status" value="1"/>
</dbReference>
<dbReference type="OrthoDB" id="9801163at2"/>
<dbReference type="PANTHER" id="PTHR30177">
    <property type="entry name" value="GLYCINE BETAINE/L-PROLINE TRANSPORT SYSTEM PERMEASE PROTEIN PROW"/>
    <property type="match status" value="1"/>
</dbReference>
<proteinExistence type="inferred from homology"/>
<dbReference type="Pfam" id="PF00528">
    <property type="entry name" value="BPD_transp_1"/>
    <property type="match status" value="1"/>
</dbReference>
<evidence type="ECO:0000256" key="3">
    <source>
        <dbReference type="ARBA" id="ARBA00022692"/>
    </source>
</evidence>
<dbReference type="Proteomes" id="UP000186364">
    <property type="component" value="Unassembled WGS sequence"/>
</dbReference>
<evidence type="ECO:0000259" key="7">
    <source>
        <dbReference type="PROSITE" id="PS50928"/>
    </source>
</evidence>
<dbReference type="CDD" id="cd06261">
    <property type="entry name" value="TM_PBP2"/>
    <property type="match status" value="1"/>
</dbReference>
<feature type="transmembrane region" description="Helical" evidence="6">
    <location>
        <begin position="134"/>
        <end position="156"/>
    </location>
</feature>
<organism evidence="8 9">
    <name type="scientific">Xaviernesmea oryzae</name>
    <dbReference type="NCBI Taxonomy" id="464029"/>
    <lineage>
        <taxon>Bacteria</taxon>
        <taxon>Pseudomonadati</taxon>
        <taxon>Pseudomonadota</taxon>
        <taxon>Alphaproteobacteria</taxon>
        <taxon>Hyphomicrobiales</taxon>
        <taxon>Rhizobiaceae</taxon>
        <taxon>Rhizobium/Agrobacterium group</taxon>
        <taxon>Xaviernesmea</taxon>
    </lineage>
</organism>
<evidence type="ECO:0000313" key="9">
    <source>
        <dbReference type="Proteomes" id="UP000186364"/>
    </source>
</evidence>
<evidence type="ECO:0000256" key="2">
    <source>
        <dbReference type="ARBA" id="ARBA00022448"/>
    </source>
</evidence>
<dbReference type="Gene3D" id="1.10.3720.10">
    <property type="entry name" value="MetI-like"/>
    <property type="match status" value="1"/>
</dbReference>
<dbReference type="AlphaFoldDB" id="A0A1Q9B1P3"/>
<keyword evidence="3 6" id="KW-0812">Transmembrane</keyword>
<evidence type="ECO:0000256" key="5">
    <source>
        <dbReference type="ARBA" id="ARBA00023136"/>
    </source>
</evidence>
<dbReference type="InterPro" id="IPR051204">
    <property type="entry name" value="ABC_transp_perm/SBD"/>
</dbReference>
<dbReference type="EMBL" id="MKIP01000030">
    <property type="protein sequence ID" value="OLP61922.1"/>
    <property type="molecule type" value="Genomic_DNA"/>
</dbReference>
<feature type="transmembrane region" description="Helical" evidence="6">
    <location>
        <begin position="323"/>
        <end position="346"/>
    </location>
</feature>
<keyword evidence="4 6" id="KW-1133">Transmembrane helix</keyword>
<dbReference type="InterPro" id="IPR035906">
    <property type="entry name" value="MetI-like_sf"/>
</dbReference>
<sequence length="396" mass="40593">MRLPIDTLGATLAVLALAALSLQPLMLLRPNRIAAAQALPFWNALPSGLELAFGSIMTLAALLLVTRVGAKARLAAGVAGLIALGIAIGLSAAHLAPPGNAYARVSPAAGAWVLLFAFALALADALVRMRLSPLGRIAALIVAILVLAGFFASGLWRDLSVLREYASRSDAFSRELRVHAALSVFSLLAAVVIGLPLAIAMRRIAPLRRVLLPALNVLQTVPSMALFGLLIAPLAWVAAQVPGASALGIAGIGVAPAFLALLAYSLLPIVASTITGFEAVPAETREAADAMGMTARQKLVQVELPLALPVILTGVRIVLVQNIGLSVIAGLVGGGGLGVFVFQGISQTAIDLVLLGALPTVAMSFAAAVLLDALIDLTRHQPRGKARASALTSEAP</sequence>
<dbReference type="GO" id="GO:0005886">
    <property type="term" value="C:plasma membrane"/>
    <property type="evidence" value="ECO:0007669"/>
    <property type="project" value="UniProtKB-SubCell"/>
</dbReference>
<keyword evidence="2 6" id="KW-0813">Transport</keyword>
<feature type="transmembrane region" description="Helical" evidence="6">
    <location>
        <begin position="176"/>
        <end position="198"/>
    </location>
</feature>
<dbReference type="InterPro" id="IPR000515">
    <property type="entry name" value="MetI-like"/>
</dbReference>